<evidence type="ECO:0000256" key="4">
    <source>
        <dbReference type="ARBA" id="ARBA00022764"/>
    </source>
</evidence>
<dbReference type="NCBIfam" id="TIGR02771">
    <property type="entry name" value="TraF_Ti"/>
    <property type="match status" value="1"/>
</dbReference>
<keyword evidence="8" id="KW-1185">Reference proteome</keyword>
<dbReference type="InterPro" id="IPR036286">
    <property type="entry name" value="LexA/Signal_pep-like_sf"/>
</dbReference>
<dbReference type="InterPro" id="IPR014139">
    <property type="entry name" value="Peptidase_S26C_TraF"/>
</dbReference>
<feature type="domain" description="Peptidase S26" evidence="6">
    <location>
        <begin position="14"/>
        <end position="151"/>
    </location>
</feature>
<dbReference type="EMBL" id="CP104964">
    <property type="protein sequence ID" value="UXN67896.1"/>
    <property type="molecule type" value="Genomic_DNA"/>
</dbReference>
<accession>A0ABY6C9D1</accession>
<keyword evidence="7" id="KW-0614">Plasmid</keyword>
<dbReference type="SUPFAM" id="SSF51306">
    <property type="entry name" value="LexA/Signal peptidase"/>
    <property type="match status" value="1"/>
</dbReference>
<comment type="subcellular location">
    <subcellularLocation>
        <location evidence="1">Periplasm</location>
    </subcellularLocation>
</comment>
<dbReference type="RefSeq" id="WP_262165424.1">
    <property type="nucleotide sequence ID" value="NZ_CP104964.1"/>
</dbReference>
<comment type="similarity">
    <text evidence="2">Belongs to the peptidase S26C family.</text>
</comment>
<evidence type="ECO:0000256" key="3">
    <source>
        <dbReference type="ARBA" id="ARBA00022729"/>
    </source>
</evidence>
<name>A0ABY6C9D1_9HYPH</name>
<geneLocation type="plasmid" evidence="7 8">
    <name>p_unnamed1</name>
</geneLocation>
<evidence type="ECO:0000259" key="6">
    <source>
        <dbReference type="Pfam" id="PF10502"/>
    </source>
</evidence>
<dbReference type="Pfam" id="PF10502">
    <property type="entry name" value="Peptidase_S26"/>
    <property type="match status" value="1"/>
</dbReference>
<evidence type="ECO:0000313" key="7">
    <source>
        <dbReference type="EMBL" id="UXN67896.1"/>
    </source>
</evidence>
<gene>
    <name evidence="7" type="primary">traF</name>
    <name evidence="7" type="ORF">N8A98_02220</name>
</gene>
<dbReference type="Gene3D" id="2.10.109.10">
    <property type="entry name" value="Umud Fragment, subunit A"/>
    <property type="match status" value="1"/>
</dbReference>
<sequence length="158" mass="16632">MLFSAGYWGGLRINLTPSYPIGLWRIEPLERTAAVGDLVFICPPDGAPFVLALERGHIRPGLCPGGMGPLIKTIMAVGEQQVDIAGSVTIDGTPLARSAVRGADAEGRALPDFAGGTVPPGWLYLHSDFAGSFDSRYFGFVPAAGLLGLARPMFTYGP</sequence>
<organism evidence="7 8">
    <name type="scientific">Devosia neptuniae</name>
    <dbReference type="NCBI Taxonomy" id="191302"/>
    <lineage>
        <taxon>Bacteria</taxon>
        <taxon>Pseudomonadati</taxon>
        <taxon>Pseudomonadota</taxon>
        <taxon>Alphaproteobacteria</taxon>
        <taxon>Hyphomicrobiales</taxon>
        <taxon>Devosiaceae</taxon>
        <taxon>Devosia</taxon>
    </lineage>
</organism>
<proteinExistence type="inferred from homology"/>
<protein>
    <submittedName>
        <fullName evidence="7">Conjugative transfer signal peptidase TraF</fullName>
    </submittedName>
</protein>
<reference evidence="7 8" key="1">
    <citation type="submission" date="2022-09" db="EMBL/GenBank/DDBJ databases">
        <title>Interaction between co-microsymbionts with complementary sets of symbiotic genes in legume-rhizobium systems.</title>
        <authorList>
            <person name="Safronova V."/>
            <person name="Sazanova A."/>
            <person name="Afonin A."/>
            <person name="Chirak E."/>
        </authorList>
    </citation>
    <scope>NUCLEOTIDE SEQUENCE [LARGE SCALE GENOMIC DNA]</scope>
    <source>
        <strain evidence="7 8">A18/4-1</strain>
        <plasmid evidence="7 8">p_unnamed1</plasmid>
    </source>
</reference>
<evidence type="ECO:0000256" key="1">
    <source>
        <dbReference type="ARBA" id="ARBA00004418"/>
    </source>
</evidence>
<evidence type="ECO:0000256" key="2">
    <source>
        <dbReference type="ARBA" id="ARBA00005849"/>
    </source>
</evidence>
<evidence type="ECO:0000256" key="5">
    <source>
        <dbReference type="ARBA" id="ARBA00022971"/>
    </source>
</evidence>
<keyword evidence="3" id="KW-0732">Signal</keyword>
<keyword evidence="5" id="KW-0184">Conjugation</keyword>
<keyword evidence="4" id="KW-0574">Periplasm</keyword>
<dbReference type="Proteomes" id="UP001061862">
    <property type="component" value="Plasmid p_unnamed1"/>
</dbReference>
<evidence type="ECO:0000313" key="8">
    <source>
        <dbReference type="Proteomes" id="UP001061862"/>
    </source>
</evidence>
<dbReference type="InterPro" id="IPR019533">
    <property type="entry name" value="Peptidase_S26"/>
</dbReference>
<dbReference type="NCBIfam" id="NF010412">
    <property type="entry name" value="PRK13838.1"/>
    <property type="match status" value="1"/>
</dbReference>